<dbReference type="PROSITE" id="PS50977">
    <property type="entry name" value="HTH_TETR_2"/>
    <property type="match status" value="1"/>
</dbReference>
<name>A0A1V4D6Y5_9ACTN</name>
<evidence type="ECO:0000256" key="5">
    <source>
        <dbReference type="SAM" id="MobiDB-lite"/>
    </source>
</evidence>
<evidence type="ECO:0000256" key="4">
    <source>
        <dbReference type="PROSITE-ProRule" id="PRU00335"/>
    </source>
</evidence>
<dbReference type="AlphaFoldDB" id="A0A1V4D6Y5"/>
<dbReference type="GO" id="GO:0000976">
    <property type="term" value="F:transcription cis-regulatory region binding"/>
    <property type="evidence" value="ECO:0007669"/>
    <property type="project" value="TreeGrafter"/>
</dbReference>
<protein>
    <submittedName>
        <fullName evidence="7">TetR family transcriptional regulator</fullName>
    </submittedName>
</protein>
<keyword evidence="2 4" id="KW-0238">DNA-binding</keyword>
<organism evidence="7 8">
    <name type="scientific">Streptomyces antioxidans</name>
    <dbReference type="NCBI Taxonomy" id="1507734"/>
    <lineage>
        <taxon>Bacteria</taxon>
        <taxon>Bacillati</taxon>
        <taxon>Actinomycetota</taxon>
        <taxon>Actinomycetes</taxon>
        <taxon>Kitasatosporales</taxon>
        <taxon>Streptomycetaceae</taxon>
        <taxon>Streptomyces</taxon>
    </lineage>
</organism>
<feature type="compositionally biased region" description="Low complexity" evidence="5">
    <location>
        <begin position="1"/>
        <end position="16"/>
    </location>
</feature>
<dbReference type="Pfam" id="PF16859">
    <property type="entry name" value="TetR_C_11"/>
    <property type="match status" value="1"/>
</dbReference>
<dbReference type="Proteomes" id="UP000033615">
    <property type="component" value="Unassembled WGS sequence"/>
</dbReference>
<dbReference type="InterPro" id="IPR009057">
    <property type="entry name" value="Homeodomain-like_sf"/>
</dbReference>
<gene>
    <name evidence="7" type="ORF">VT50_0213945</name>
</gene>
<comment type="caution">
    <text evidence="7">The sequence shown here is derived from an EMBL/GenBank/DDBJ whole genome shotgun (WGS) entry which is preliminary data.</text>
</comment>
<dbReference type="InterPro" id="IPR036271">
    <property type="entry name" value="Tet_transcr_reg_TetR-rel_C_sf"/>
</dbReference>
<reference evidence="7" key="1">
    <citation type="submission" date="2016-12" db="EMBL/GenBank/DDBJ databases">
        <title>Genome sequence of Streptomyces antioxidans MUSC 164.</title>
        <authorList>
            <person name="Lee L.-H."/>
            <person name="Ser H.-L."/>
        </authorList>
    </citation>
    <scope>NUCLEOTIDE SEQUENCE [LARGE SCALE GENOMIC DNA]</scope>
    <source>
        <strain evidence="7">MUSC 164</strain>
    </source>
</reference>
<dbReference type="SUPFAM" id="SSF46689">
    <property type="entry name" value="Homeodomain-like"/>
    <property type="match status" value="1"/>
</dbReference>
<evidence type="ECO:0000313" key="7">
    <source>
        <dbReference type="EMBL" id="OPF80242.1"/>
    </source>
</evidence>
<evidence type="ECO:0000313" key="8">
    <source>
        <dbReference type="Proteomes" id="UP000033615"/>
    </source>
</evidence>
<dbReference type="Gene3D" id="1.10.357.10">
    <property type="entry name" value="Tetracycline Repressor, domain 2"/>
    <property type="match status" value="1"/>
</dbReference>
<dbReference type="OrthoDB" id="9796019at2"/>
<feature type="domain" description="HTH tetR-type" evidence="6">
    <location>
        <begin position="29"/>
        <end position="89"/>
    </location>
</feature>
<dbReference type="SUPFAM" id="SSF48498">
    <property type="entry name" value="Tetracyclin repressor-like, C-terminal domain"/>
    <property type="match status" value="1"/>
</dbReference>
<feature type="region of interest" description="Disordered" evidence="5">
    <location>
        <begin position="1"/>
        <end position="26"/>
    </location>
</feature>
<keyword evidence="1" id="KW-0805">Transcription regulation</keyword>
<evidence type="ECO:0000256" key="1">
    <source>
        <dbReference type="ARBA" id="ARBA00023015"/>
    </source>
</evidence>
<sequence length="220" mass="24099">MARATQTTGTPGTGRPAARHHGNRHGRSEQARLAVLNAADDLLVEKGFAGVTMEGIATRAGVAKQTIYRWWSTKTAVLMDAFLQDVAEDLTVRDLGDLARDLRTYLCELAWFLSASDSGAVFKALIAQAQHDPAFAGDFRLRFLDDQRGRDRLPLERAVERGELPPGLDLVAETDQLMGPVYYRVLVTGEPVGQEFTDRLVDAFLHRHGLTPPPKGGPVP</sequence>
<dbReference type="Gene3D" id="1.10.10.60">
    <property type="entry name" value="Homeodomain-like"/>
    <property type="match status" value="1"/>
</dbReference>
<proteinExistence type="predicted"/>
<feature type="DNA-binding region" description="H-T-H motif" evidence="4">
    <location>
        <begin position="52"/>
        <end position="71"/>
    </location>
</feature>
<dbReference type="Pfam" id="PF00440">
    <property type="entry name" value="TetR_N"/>
    <property type="match status" value="1"/>
</dbReference>
<accession>A0A1V4D6Y5</accession>
<keyword evidence="3" id="KW-0804">Transcription</keyword>
<dbReference type="InterPro" id="IPR050109">
    <property type="entry name" value="HTH-type_TetR-like_transc_reg"/>
</dbReference>
<dbReference type="InterPro" id="IPR011075">
    <property type="entry name" value="TetR_C"/>
</dbReference>
<dbReference type="GO" id="GO:0003700">
    <property type="term" value="F:DNA-binding transcription factor activity"/>
    <property type="evidence" value="ECO:0007669"/>
    <property type="project" value="TreeGrafter"/>
</dbReference>
<dbReference type="PANTHER" id="PTHR30055">
    <property type="entry name" value="HTH-TYPE TRANSCRIPTIONAL REGULATOR RUTR"/>
    <property type="match status" value="1"/>
</dbReference>
<keyword evidence="8" id="KW-1185">Reference proteome</keyword>
<evidence type="ECO:0000256" key="2">
    <source>
        <dbReference type="ARBA" id="ARBA00023125"/>
    </source>
</evidence>
<dbReference type="EMBL" id="LAKD02000032">
    <property type="protein sequence ID" value="OPF80242.1"/>
    <property type="molecule type" value="Genomic_DNA"/>
</dbReference>
<evidence type="ECO:0000256" key="3">
    <source>
        <dbReference type="ARBA" id="ARBA00023163"/>
    </source>
</evidence>
<evidence type="ECO:0000259" key="6">
    <source>
        <dbReference type="PROSITE" id="PS50977"/>
    </source>
</evidence>
<dbReference type="InterPro" id="IPR001647">
    <property type="entry name" value="HTH_TetR"/>
</dbReference>
<dbReference type="PRINTS" id="PR00455">
    <property type="entry name" value="HTHTETR"/>
</dbReference>
<dbReference type="RefSeq" id="WP_046088368.1">
    <property type="nucleotide sequence ID" value="NZ_LAKD02000032.1"/>
</dbReference>
<dbReference type="PANTHER" id="PTHR30055:SF148">
    <property type="entry name" value="TETR-FAMILY TRANSCRIPTIONAL REGULATOR"/>
    <property type="match status" value="1"/>
</dbReference>